<dbReference type="InterPro" id="IPR036915">
    <property type="entry name" value="Cyclin-like_sf"/>
</dbReference>
<name>A0AAD1UJM1_EUPCR</name>
<feature type="compositionally biased region" description="Basic residues" evidence="1">
    <location>
        <begin position="35"/>
        <end position="52"/>
    </location>
</feature>
<dbReference type="Pfam" id="PF08613">
    <property type="entry name" value="Cyclin"/>
    <property type="match status" value="1"/>
</dbReference>
<sequence>MMKTDKKSQNRAGQNTLRDPLRDRTNFRPPLSKPRNLKVKKKKSPFPHHKNKVLSSLTNSKNSQFKSQFSETENIFAMNPDAQDAFQELEDQKMSLTSESNFLGGSAPGDNFGQINSLPVFKLLRAFKLQQYAKILAELGYGTEIYKLLLMSETQKKNLLSRINLMPGHRAKFTDFFSSIHQAYSQEESKNSQNRAQKGLNSETSKSPNRGPYSTTVKQLRKRNNLARKYRGLDAASKKNLNEKFLLKVLERPPMKCKKSGDAIQNTENTQNFNKTNMFTPNDPASMYEKYGLSHSSKFVNTKMQRRKERRRGTSHQNRANLRTLSNDPNTGCYRNETPNTLYEIKNPHHPKVPKRRNSKARLQNKNRLFKRSDVTLRGNPVLENIGLMSASALPVKPLKKFMNPLTDDKLLAKLPQSVSTRHDKASNSRLRKSNARRNLSEDRGKRKIRNYSEERVKTKATDFCITNARKFNNYANRSKSGHDQNSRDCASSTNATRAGTCVNRPYGERRKKRAYSGNNRRAPLDTGNQIKLPKINKESTRKTNSFRKTHNKGHMDDISSEIDKRNGISLSETQKESIKESNISEHKPLGVVSYSNSTSKENSYCSKVKDEYKLPKDEEDVYKIISKEVSINSKGADKKNKSKKKKETSQKGISMIKSKKPPKDSKNLKVRSKRQSIDTTNTQIPSGNSQVPKNNEAPKESQKSIKEKVLHNEKPVVPLSPLLTILEKQDIKKLGNSLDSKEVNDSIGVMEIDLLCKCLSHLILKHIEFSQGKVLVDDLVKEEQDIPLFTYGLGARLEINLEEIQREIQLREWEAQTKNEENFQRLQLMMSGDNPYMFHDQQELEQMQDPNLYYHSEEGGIDYERVNTNQIAVEEQNYDPSQGIPDLVDVNSILQTAQNDPNVIQNVDIQIDQRSNSQGCNLPIVQMGEMLQQPNGTPTGSRGGINSYYSNLSMMGNYKPFFFPPPDLGMVESMGSYENSSRFFRSVRSSNMNKSFNKNTSICGLRNRKNTTAEDIDHESPLKELPNCHEEEKGLEISAKKTLEKSEEPKENFSDVSLKSIDSNFSSNNRFPTVNSERVNEQEEIPRQDMACGPTEPQEDLSDENSLNLSNESYYMLEDLSREGLQKYLKTSMLVFNEKYSVKKKEIEEDIEATEPSFDLCYKYCIYVMTACKMEKEIPLIAILYLERLLLRTGILMNRDNWRRLILISMVISSKIWDDDSLENEHFPGVMEDTTIQEINTFERVFLDLIGYDLNVLGSEYAKYYFIFRTFALRNNLKFPLENVKIQDVIKHHSTERVTADLIREFNLKNTKLDQSI</sequence>
<feature type="region of interest" description="Disordered" evidence="1">
    <location>
        <begin position="185"/>
        <end position="218"/>
    </location>
</feature>
<feature type="region of interest" description="Disordered" evidence="1">
    <location>
        <begin position="476"/>
        <end position="568"/>
    </location>
</feature>
<feature type="region of interest" description="Disordered" evidence="1">
    <location>
        <begin position="417"/>
        <end position="453"/>
    </location>
</feature>
<gene>
    <name evidence="2" type="ORF">ECRASSUSDP1_LOCUS7742</name>
</gene>
<feature type="compositionally biased region" description="Basic and acidic residues" evidence="1">
    <location>
        <begin position="554"/>
        <end position="567"/>
    </location>
</feature>
<evidence type="ECO:0000256" key="1">
    <source>
        <dbReference type="SAM" id="MobiDB-lite"/>
    </source>
</evidence>
<dbReference type="InterPro" id="IPR013922">
    <property type="entry name" value="Cyclin_PHO80-like"/>
</dbReference>
<feature type="compositionally biased region" description="Basic and acidic residues" evidence="1">
    <location>
        <begin position="439"/>
        <end position="453"/>
    </location>
</feature>
<proteinExistence type="predicted"/>
<dbReference type="SUPFAM" id="SSF47954">
    <property type="entry name" value="Cyclin-like"/>
    <property type="match status" value="1"/>
</dbReference>
<comment type="caution">
    <text evidence="2">The sequence shown here is derived from an EMBL/GenBank/DDBJ whole genome shotgun (WGS) entry which is preliminary data.</text>
</comment>
<dbReference type="PANTHER" id="PTHR14248">
    <property type="entry name" value="CYCLIN Y, ISOFORM A"/>
    <property type="match status" value="1"/>
</dbReference>
<feature type="compositionally biased region" description="Basic and acidic residues" evidence="1">
    <location>
        <begin position="697"/>
        <end position="711"/>
    </location>
</feature>
<dbReference type="Proteomes" id="UP001295684">
    <property type="component" value="Unassembled WGS sequence"/>
</dbReference>
<feature type="region of interest" description="Disordered" evidence="1">
    <location>
        <begin position="301"/>
        <end position="362"/>
    </location>
</feature>
<dbReference type="GO" id="GO:0019901">
    <property type="term" value="F:protein kinase binding"/>
    <property type="evidence" value="ECO:0007669"/>
    <property type="project" value="InterPro"/>
</dbReference>
<reference evidence="2" key="1">
    <citation type="submission" date="2023-07" db="EMBL/GenBank/DDBJ databases">
        <authorList>
            <consortium name="AG Swart"/>
            <person name="Singh M."/>
            <person name="Singh A."/>
            <person name="Seah K."/>
            <person name="Emmerich C."/>
        </authorList>
    </citation>
    <scope>NUCLEOTIDE SEQUENCE</scope>
    <source>
        <strain evidence="2">DP1</strain>
    </source>
</reference>
<feature type="compositionally biased region" description="Basic residues" evidence="1">
    <location>
        <begin position="304"/>
        <end position="314"/>
    </location>
</feature>
<feature type="compositionally biased region" description="Basic and acidic residues" evidence="1">
    <location>
        <begin position="1079"/>
        <end position="1088"/>
    </location>
</feature>
<protein>
    <recommendedName>
        <fullName evidence="4">Cyclin N-terminal domain-containing protein</fullName>
    </recommendedName>
</protein>
<dbReference type="Gene3D" id="1.10.472.10">
    <property type="entry name" value="Cyclin-like"/>
    <property type="match status" value="1"/>
</dbReference>
<organism evidence="2 3">
    <name type="scientific">Euplotes crassus</name>
    <dbReference type="NCBI Taxonomy" id="5936"/>
    <lineage>
        <taxon>Eukaryota</taxon>
        <taxon>Sar</taxon>
        <taxon>Alveolata</taxon>
        <taxon>Ciliophora</taxon>
        <taxon>Intramacronucleata</taxon>
        <taxon>Spirotrichea</taxon>
        <taxon>Hypotrichia</taxon>
        <taxon>Euplotida</taxon>
        <taxon>Euplotidae</taxon>
        <taxon>Moneuplotes</taxon>
    </lineage>
</organism>
<evidence type="ECO:0000313" key="3">
    <source>
        <dbReference type="Proteomes" id="UP001295684"/>
    </source>
</evidence>
<feature type="compositionally biased region" description="Polar residues" evidence="1">
    <location>
        <begin position="678"/>
        <end position="694"/>
    </location>
</feature>
<feature type="region of interest" description="Disordered" evidence="1">
    <location>
        <begin position="635"/>
        <end position="711"/>
    </location>
</feature>
<evidence type="ECO:0008006" key="4">
    <source>
        <dbReference type="Google" id="ProtNLM"/>
    </source>
</evidence>
<feature type="compositionally biased region" description="Polar residues" evidence="1">
    <location>
        <begin position="488"/>
        <end position="498"/>
    </location>
</feature>
<dbReference type="EMBL" id="CAMPGE010007553">
    <property type="protein sequence ID" value="CAI2366469.1"/>
    <property type="molecule type" value="Genomic_DNA"/>
</dbReference>
<feature type="compositionally biased region" description="Polar residues" evidence="1">
    <location>
        <begin position="315"/>
        <end position="330"/>
    </location>
</feature>
<feature type="region of interest" description="Disordered" evidence="1">
    <location>
        <begin position="1"/>
        <end position="58"/>
    </location>
</feature>
<accession>A0AAD1UJM1</accession>
<feature type="region of interest" description="Disordered" evidence="1">
    <location>
        <begin position="1070"/>
        <end position="1106"/>
    </location>
</feature>
<evidence type="ECO:0000313" key="2">
    <source>
        <dbReference type="EMBL" id="CAI2366469.1"/>
    </source>
</evidence>
<feature type="compositionally biased region" description="Basic residues" evidence="1">
    <location>
        <begin position="348"/>
        <end position="362"/>
    </location>
</feature>
<keyword evidence="3" id="KW-1185">Reference proteome</keyword>